<evidence type="ECO:0000259" key="11">
    <source>
        <dbReference type="Pfam" id="PF06973"/>
    </source>
</evidence>
<evidence type="ECO:0000259" key="10">
    <source>
        <dbReference type="Pfam" id="PF06849"/>
    </source>
</evidence>
<evidence type="ECO:0000256" key="8">
    <source>
        <dbReference type="ARBA" id="ARBA00022842"/>
    </source>
</evidence>
<dbReference type="PANTHER" id="PTHR38147">
    <property type="entry name" value="5-FORMAMINOIMIDAZOLE-4-CARBOXAMIDE-1-(BETA)-D-RIBOFURANOSYL 5'-MONOPHOSPHATE SYNTHETASE-RELATED"/>
    <property type="match status" value="1"/>
</dbReference>
<dbReference type="Proteomes" id="UP000228711">
    <property type="component" value="Unassembled WGS sequence"/>
</dbReference>
<feature type="non-terminal residue" evidence="12">
    <location>
        <position position="362"/>
    </location>
</feature>
<dbReference type="InterPro" id="IPR013815">
    <property type="entry name" value="ATP_grasp_subdomain_1"/>
</dbReference>
<comment type="cofactor">
    <cofactor evidence="1">
        <name>Mn(2+)</name>
        <dbReference type="ChEBI" id="CHEBI:29035"/>
    </cofactor>
</comment>
<gene>
    <name evidence="12" type="ORF">COT25_01585</name>
</gene>
<evidence type="ECO:0000256" key="4">
    <source>
        <dbReference type="ARBA" id="ARBA00022723"/>
    </source>
</evidence>
<keyword evidence="6" id="KW-0658">Purine biosynthesis</keyword>
<dbReference type="InterPro" id="IPR023656">
    <property type="entry name" value="IMP_biosynth_PurP"/>
</dbReference>
<dbReference type="Gene3D" id="3.40.50.20">
    <property type="match status" value="1"/>
</dbReference>
<organism evidence="12 13">
    <name type="scientific">Candidatus Kerfeldbacteria bacterium CG08_land_8_20_14_0_20_42_7</name>
    <dbReference type="NCBI Taxonomy" id="2014245"/>
    <lineage>
        <taxon>Bacteria</taxon>
        <taxon>Candidatus Kerfeldiibacteriota</taxon>
    </lineage>
</organism>
<accession>A0A2H0YVF9</accession>
<feature type="domain" description="IMP biosynthesis enzyme PurP N-terminal" evidence="10">
    <location>
        <begin position="21"/>
        <end position="148"/>
    </location>
</feature>
<dbReference type="PANTHER" id="PTHR38147:SF1">
    <property type="entry name" value="5-FORMAMINOIMIDAZOLE-4-CARBOXAMIDE-1-(BETA)-D-RIBOFURANOSYL 5'-MONOPHOSPHATE SYNTHETASE"/>
    <property type="match status" value="1"/>
</dbReference>
<evidence type="ECO:0000256" key="1">
    <source>
        <dbReference type="ARBA" id="ARBA00001936"/>
    </source>
</evidence>
<evidence type="ECO:0000256" key="5">
    <source>
        <dbReference type="ARBA" id="ARBA00022741"/>
    </source>
</evidence>
<dbReference type="Gene3D" id="3.30.470.20">
    <property type="entry name" value="ATP-grasp fold, B domain"/>
    <property type="match status" value="1"/>
</dbReference>
<protein>
    <submittedName>
        <fullName evidence="12">5-formaminoimidazole-4-carboxamide-1-(Beta)-D-ribofuranosyl 5'-monophosphate synthetase</fullName>
    </submittedName>
</protein>
<evidence type="ECO:0000256" key="6">
    <source>
        <dbReference type="ARBA" id="ARBA00022755"/>
    </source>
</evidence>
<dbReference type="Pfam" id="PF06849">
    <property type="entry name" value="DUF1246"/>
    <property type="match status" value="1"/>
</dbReference>
<keyword evidence="3" id="KW-0436">Ligase</keyword>
<keyword evidence="8" id="KW-0460">Magnesium</keyword>
<dbReference type="Pfam" id="PF06973">
    <property type="entry name" value="DUF1297"/>
    <property type="match status" value="1"/>
</dbReference>
<reference evidence="13" key="1">
    <citation type="submission" date="2017-09" db="EMBL/GenBank/DDBJ databases">
        <title>Depth-based differentiation of microbial function through sediment-hosted aquifers and enrichment of novel symbionts in the deep terrestrial subsurface.</title>
        <authorList>
            <person name="Probst A.J."/>
            <person name="Ladd B."/>
            <person name="Jarett J.K."/>
            <person name="Geller-Mcgrath D.E."/>
            <person name="Sieber C.M.K."/>
            <person name="Emerson J.B."/>
            <person name="Anantharaman K."/>
            <person name="Thomas B.C."/>
            <person name="Malmstrom R."/>
            <person name="Stieglmeier M."/>
            <person name="Klingl A."/>
            <person name="Woyke T."/>
            <person name="Ryan C.M."/>
            <person name="Banfield J.F."/>
        </authorList>
    </citation>
    <scope>NUCLEOTIDE SEQUENCE [LARGE SCALE GENOMIC DNA]</scope>
</reference>
<comment type="caution">
    <text evidence="12">The sequence shown here is derived from an EMBL/GenBank/DDBJ whole genome shotgun (WGS) entry which is preliminary data.</text>
</comment>
<evidence type="ECO:0000256" key="2">
    <source>
        <dbReference type="ARBA" id="ARBA00001946"/>
    </source>
</evidence>
<evidence type="ECO:0000256" key="3">
    <source>
        <dbReference type="ARBA" id="ARBA00022598"/>
    </source>
</evidence>
<dbReference type="SUPFAM" id="SSF56059">
    <property type="entry name" value="Glutathione synthetase ATP-binding domain-like"/>
    <property type="match status" value="1"/>
</dbReference>
<dbReference type="GO" id="GO:0005524">
    <property type="term" value="F:ATP binding"/>
    <property type="evidence" value="ECO:0007669"/>
    <property type="project" value="UniProtKB-KW"/>
</dbReference>
<dbReference type="AlphaFoldDB" id="A0A2H0YVF9"/>
<keyword evidence="9" id="KW-0464">Manganese</keyword>
<dbReference type="InterPro" id="IPR009720">
    <property type="entry name" value="IMP_biosynth_PurP_C"/>
</dbReference>
<dbReference type="GO" id="GO:0006188">
    <property type="term" value="P:IMP biosynthetic process"/>
    <property type="evidence" value="ECO:0007669"/>
    <property type="project" value="InterPro"/>
</dbReference>
<dbReference type="InterPro" id="IPR010672">
    <property type="entry name" value="IMP_biosynth_PurP_N"/>
</dbReference>
<proteinExistence type="predicted"/>
<comment type="cofactor">
    <cofactor evidence="2">
        <name>Mg(2+)</name>
        <dbReference type="ChEBI" id="CHEBI:18420"/>
    </cofactor>
</comment>
<evidence type="ECO:0000313" key="12">
    <source>
        <dbReference type="EMBL" id="PIS41723.1"/>
    </source>
</evidence>
<dbReference type="GO" id="GO:0016879">
    <property type="term" value="F:ligase activity, forming carbon-nitrogen bonds"/>
    <property type="evidence" value="ECO:0007669"/>
    <property type="project" value="InterPro"/>
</dbReference>
<dbReference type="EMBL" id="PEXV01000059">
    <property type="protein sequence ID" value="PIS41723.1"/>
    <property type="molecule type" value="Genomic_DNA"/>
</dbReference>
<evidence type="ECO:0000313" key="13">
    <source>
        <dbReference type="Proteomes" id="UP000228711"/>
    </source>
</evidence>
<feature type="domain" description="IMP biosynthesis enzyme PurP C-terminal" evidence="11">
    <location>
        <begin position="182"/>
        <end position="356"/>
    </location>
</feature>
<keyword evidence="4" id="KW-0479">Metal-binding</keyword>
<keyword evidence="7" id="KW-0067">ATP-binding</keyword>
<dbReference type="InterPro" id="IPR016185">
    <property type="entry name" value="PreATP-grasp_dom_sf"/>
</dbReference>
<dbReference type="Gene3D" id="3.30.1490.20">
    <property type="entry name" value="ATP-grasp fold, A domain"/>
    <property type="match status" value="1"/>
</dbReference>
<name>A0A2H0YVF9_9BACT</name>
<keyword evidence="5" id="KW-0547">Nucleotide-binding</keyword>
<evidence type="ECO:0000256" key="9">
    <source>
        <dbReference type="ARBA" id="ARBA00023211"/>
    </source>
</evidence>
<sequence>MSISKKIAEIIEEYKGKEVTIGIFCSHTGKQIGMSAKSWGFRTVAVCEKGREKLYTKYNPWLYDKFILLDHFKDMLDTKVQEKFREMSTLFIANRSFAAYVGYDGIEKEFEVPIVCCNRFLLRAEERGYEKGQYYLLQKAGVPTPKHFPSPEKIDRFVIVKVQSARNPLERENFYADSPENFYEEAEKKLRSGTITEEGLKKARIEEYILGPKFNANFHCFGLKDVFGDFAFVGFSDRIQVNLQGFLDLPAREQLKIKNVLVKNVEIGHRGGITMRESREPMVYESAERLIRVCEREFPPGIRGSFSLQGAVGFSPEDNEKEEFFVFDTSLRVPGDPGIGPTSPEMRNLGLRYGIKIEDPLD</sequence>
<evidence type="ECO:0000256" key="7">
    <source>
        <dbReference type="ARBA" id="ARBA00022840"/>
    </source>
</evidence>
<dbReference type="GO" id="GO:0000287">
    <property type="term" value="F:magnesium ion binding"/>
    <property type="evidence" value="ECO:0007669"/>
    <property type="project" value="InterPro"/>
</dbReference>
<dbReference type="PIRSF" id="PIRSF004602">
    <property type="entry name" value="ATPgrasp_PurP"/>
    <property type="match status" value="1"/>
</dbReference>
<dbReference type="SUPFAM" id="SSF52440">
    <property type="entry name" value="PreATP-grasp domain"/>
    <property type="match status" value="1"/>
</dbReference>